<dbReference type="SUPFAM" id="SSF55781">
    <property type="entry name" value="GAF domain-like"/>
    <property type="match status" value="1"/>
</dbReference>
<dbReference type="AlphaFoldDB" id="A0A5C5U0V1"/>
<dbReference type="GO" id="GO:0043709">
    <property type="term" value="P:cell adhesion involved in single-species biofilm formation"/>
    <property type="evidence" value="ECO:0007669"/>
    <property type="project" value="TreeGrafter"/>
</dbReference>
<dbReference type="InterPro" id="IPR050469">
    <property type="entry name" value="Diguanylate_Cyclase"/>
</dbReference>
<dbReference type="SUPFAM" id="SSF55073">
    <property type="entry name" value="Nucleotide cyclase"/>
    <property type="match status" value="1"/>
</dbReference>
<gene>
    <name evidence="5" type="ORF">FQY79_06710</name>
</gene>
<evidence type="ECO:0000313" key="6">
    <source>
        <dbReference type="Proteomes" id="UP000315949"/>
    </source>
</evidence>
<dbReference type="InterPro" id="IPR003018">
    <property type="entry name" value="GAF"/>
</dbReference>
<dbReference type="EMBL" id="VOHE01000003">
    <property type="protein sequence ID" value="TWT19537.1"/>
    <property type="molecule type" value="Genomic_DNA"/>
</dbReference>
<dbReference type="FunFam" id="3.30.70.270:FF:000001">
    <property type="entry name" value="Diguanylate cyclase domain protein"/>
    <property type="match status" value="1"/>
</dbReference>
<evidence type="ECO:0000256" key="3">
    <source>
        <dbReference type="ARBA" id="ARBA00034247"/>
    </source>
</evidence>
<keyword evidence="6" id="KW-1185">Reference proteome</keyword>
<dbReference type="GO" id="GO:0052621">
    <property type="term" value="F:diguanylate cyclase activity"/>
    <property type="evidence" value="ECO:0007669"/>
    <property type="project" value="UniProtKB-EC"/>
</dbReference>
<dbReference type="GO" id="GO:0005886">
    <property type="term" value="C:plasma membrane"/>
    <property type="evidence" value="ECO:0007669"/>
    <property type="project" value="TreeGrafter"/>
</dbReference>
<protein>
    <recommendedName>
        <fullName evidence="2">diguanylate cyclase</fullName>
        <ecNumber evidence="2">2.7.7.65</ecNumber>
    </recommendedName>
</protein>
<dbReference type="SMART" id="SM00065">
    <property type="entry name" value="GAF"/>
    <property type="match status" value="1"/>
</dbReference>
<comment type="caution">
    <text evidence="5">The sequence shown here is derived from an EMBL/GenBank/DDBJ whole genome shotgun (WGS) entry which is preliminary data.</text>
</comment>
<dbReference type="CDD" id="cd01949">
    <property type="entry name" value="GGDEF"/>
    <property type="match status" value="1"/>
</dbReference>
<sequence length="425" mass="45177">MASAARTTAVATTPSCCRSWPGISVAPPRSDRCGRDLDGGRGAAGYTASIMEERGMRDMRWRTAAGAGTGAPGGGLSVDAARLSDVLARISREALQADGLDEVLQRIVDCVVQRLPVPIASIILLDDSGTRFVKEVWAGDIPLAEMDVAIWDVSMGIAGRCARTGRPQLISDVTRDPDYVMGNPAVRSEYVVPIHHRGRLHGVLNIESTCDDFFTAETCAVFDAVAHQVAGAIHLARVVAELEAANRKLRELSTVDGLTGLANRRCLDERLARDCADWRGPLALLLVDADCFKQLNDALGHLHGDECLRRLARICAGFAADEADLAARYGGDELALVLPGRGEAEAMAIAERLRQRVEEAAMAHPVSVVAPWVTVSVGVNVAAPGQARTPARLLSGADRALYAAKSQGRNRIAAAMPPRDGNGGR</sequence>
<evidence type="ECO:0000313" key="5">
    <source>
        <dbReference type="EMBL" id="TWT19537.1"/>
    </source>
</evidence>
<dbReference type="Proteomes" id="UP000315949">
    <property type="component" value="Unassembled WGS sequence"/>
</dbReference>
<dbReference type="NCBIfam" id="TIGR00254">
    <property type="entry name" value="GGDEF"/>
    <property type="match status" value="1"/>
</dbReference>
<comment type="catalytic activity">
    <reaction evidence="3">
        <text>2 GTP = 3',3'-c-di-GMP + 2 diphosphate</text>
        <dbReference type="Rhea" id="RHEA:24898"/>
        <dbReference type="ChEBI" id="CHEBI:33019"/>
        <dbReference type="ChEBI" id="CHEBI:37565"/>
        <dbReference type="ChEBI" id="CHEBI:58805"/>
        <dbReference type="EC" id="2.7.7.65"/>
    </reaction>
</comment>
<dbReference type="OrthoDB" id="9803824at2"/>
<dbReference type="InterPro" id="IPR029016">
    <property type="entry name" value="GAF-like_dom_sf"/>
</dbReference>
<accession>A0A5C5U0V1</accession>
<dbReference type="GO" id="GO:1902201">
    <property type="term" value="P:negative regulation of bacterial-type flagellum-dependent cell motility"/>
    <property type="evidence" value="ECO:0007669"/>
    <property type="project" value="TreeGrafter"/>
</dbReference>
<dbReference type="InterPro" id="IPR000160">
    <property type="entry name" value="GGDEF_dom"/>
</dbReference>
<dbReference type="EC" id="2.7.7.65" evidence="2"/>
<dbReference type="InterPro" id="IPR029787">
    <property type="entry name" value="Nucleotide_cyclase"/>
</dbReference>
<comment type="cofactor">
    <cofactor evidence="1">
        <name>Mg(2+)</name>
        <dbReference type="ChEBI" id="CHEBI:18420"/>
    </cofactor>
</comment>
<dbReference type="Gene3D" id="3.30.70.270">
    <property type="match status" value="1"/>
</dbReference>
<dbReference type="Pfam" id="PF00990">
    <property type="entry name" value="GGDEF"/>
    <property type="match status" value="1"/>
</dbReference>
<dbReference type="SMART" id="SM00267">
    <property type="entry name" value="GGDEF"/>
    <property type="match status" value="1"/>
</dbReference>
<organism evidence="5 6">
    <name type="scientific">Luteimonas wenzhouensis</name>
    <dbReference type="NCBI Taxonomy" id="2599615"/>
    <lineage>
        <taxon>Bacteria</taxon>
        <taxon>Pseudomonadati</taxon>
        <taxon>Pseudomonadota</taxon>
        <taxon>Gammaproteobacteria</taxon>
        <taxon>Lysobacterales</taxon>
        <taxon>Lysobacteraceae</taxon>
        <taxon>Luteimonas</taxon>
    </lineage>
</organism>
<proteinExistence type="predicted"/>
<reference evidence="5 6" key="1">
    <citation type="submission" date="2019-07" db="EMBL/GenBank/DDBJ databases">
        <title>Luteimonas sp. YD-1 nov., isolated from acidic soil.</title>
        <authorList>
            <person name="Zhou J."/>
        </authorList>
    </citation>
    <scope>NUCLEOTIDE SEQUENCE [LARGE SCALE GENOMIC DNA]</scope>
    <source>
        <strain evidence="5 6">YD-1</strain>
    </source>
</reference>
<evidence type="ECO:0000256" key="2">
    <source>
        <dbReference type="ARBA" id="ARBA00012528"/>
    </source>
</evidence>
<feature type="domain" description="GGDEF" evidence="4">
    <location>
        <begin position="280"/>
        <end position="417"/>
    </location>
</feature>
<name>A0A5C5U0V1_9GAMM</name>
<dbReference type="PANTHER" id="PTHR45138:SF9">
    <property type="entry name" value="DIGUANYLATE CYCLASE DGCM-RELATED"/>
    <property type="match status" value="1"/>
</dbReference>
<evidence type="ECO:0000259" key="4">
    <source>
        <dbReference type="PROSITE" id="PS50887"/>
    </source>
</evidence>
<dbReference type="PROSITE" id="PS50887">
    <property type="entry name" value="GGDEF"/>
    <property type="match status" value="1"/>
</dbReference>
<dbReference type="Pfam" id="PF13185">
    <property type="entry name" value="GAF_2"/>
    <property type="match status" value="1"/>
</dbReference>
<dbReference type="InterPro" id="IPR043128">
    <property type="entry name" value="Rev_trsase/Diguanyl_cyclase"/>
</dbReference>
<dbReference type="Gene3D" id="3.30.450.40">
    <property type="match status" value="1"/>
</dbReference>
<dbReference type="PANTHER" id="PTHR45138">
    <property type="entry name" value="REGULATORY COMPONENTS OF SENSORY TRANSDUCTION SYSTEM"/>
    <property type="match status" value="1"/>
</dbReference>
<evidence type="ECO:0000256" key="1">
    <source>
        <dbReference type="ARBA" id="ARBA00001946"/>
    </source>
</evidence>